<reference evidence="1 2" key="1">
    <citation type="submission" date="2020-10" db="EMBL/GenBank/DDBJ databases">
        <title>Phylogeny of dyella-like bacteria.</title>
        <authorList>
            <person name="Fu J."/>
        </authorList>
    </citation>
    <scope>NUCLEOTIDE SEQUENCE [LARGE SCALE GENOMIC DNA]</scope>
    <source>
        <strain evidence="1 2">DHOB07</strain>
    </source>
</reference>
<organism evidence="1 2">
    <name type="scientific">Dyella lipolytica</name>
    <dbReference type="NCBI Taxonomy" id="1867835"/>
    <lineage>
        <taxon>Bacteria</taxon>
        <taxon>Pseudomonadati</taxon>
        <taxon>Pseudomonadota</taxon>
        <taxon>Gammaproteobacteria</taxon>
        <taxon>Lysobacterales</taxon>
        <taxon>Rhodanobacteraceae</taxon>
        <taxon>Dyella</taxon>
    </lineage>
</organism>
<keyword evidence="2" id="KW-1185">Reference proteome</keyword>
<evidence type="ECO:0000313" key="1">
    <source>
        <dbReference type="EMBL" id="MFK2873428.1"/>
    </source>
</evidence>
<sequence>MKDPICRPWITLNTQYFIAPVGSPLDLLDDANLLLGSAQDLARSLSEAIDQADNINSEHLAGAFWGLATLIELGQSCAREANERLHKIRATK</sequence>
<proteinExistence type="predicted"/>
<dbReference type="EMBL" id="JADIKG010000011">
    <property type="protein sequence ID" value="MFK2873428.1"/>
    <property type="molecule type" value="Genomic_DNA"/>
</dbReference>
<dbReference type="Proteomes" id="UP001620405">
    <property type="component" value="Unassembled WGS sequence"/>
</dbReference>
<gene>
    <name evidence="1" type="ORF">ISP13_07770</name>
</gene>
<evidence type="ECO:0000313" key="2">
    <source>
        <dbReference type="Proteomes" id="UP001620405"/>
    </source>
</evidence>
<protein>
    <submittedName>
        <fullName evidence="1">Uncharacterized protein</fullName>
    </submittedName>
</protein>
<accession>A0ABW8IU25</accession>
<dbReference type="RefSeq" id="WP_284397484.1">
    <property type="nucleotide sequence ID" value="NZ_BSNQ01000003.1"/>
</dbReference>
<comment type="caution">
    <text evidence="1">The sequence shown here is derived from an EMBL/GenBank/DDBJ whole genome shotgun (WGS) entry which is preliminary data.</text>
</comment>
<name>A0ABW8IU25_9GAMM</name>